<feature type="transmembrane region" description="Helical" evidence="1">
    <location>
        <begin position="73"/>
        <end position="93"/>
    </location>
</feature>
<keyword evidence="1" id="KW-1133">Transmembrane helix</keyword>
<dbReference type="RefSeq" id="WP_143019925.1">
    <property type="nucleotide sequence ID" value="NZ_FMZO01000027.1"/>
</dbReference>
<dbReference type="OrthoDB" id="680203at2"/>
<accession>A0A1G7B4H7</accession>
<dbReference type="STRING" id="1285928.SAMN04487894_12719"/>
<sequence>MLKRMPYVFLLVTAVVLFVTGLFTSNREWIDIHLYDTMFVMAQAHILGFAAFFLFLLWLIYMATHRILFSNKLTWFHTLATLVILLFILWYGYRHPNGLSHLPRRYMAEPGEEPVSFFRNANAVLVGSIAGLIAVQLVFIANLLIGWYRKALR</sequence>
<gene>
    <name evidence="2" type="ORF">SAMN04487894_12719</name>
</gene>
<dbReference type="Gene3D" id="1.20.210.10">
    <property type="entry name" value="Cytochrome c oxidase-like, subunit I domain"/>
    <property type="match status" value="1"/>
</dbReference>
<evidence type="ECO:0000313" key="2">
    <source>
        <dbReference type="EMBL" id="SDE22038.1"/>
    </source>
</evidence>
<evidence type="ECO:0008006" key="4">
    <source>
        <dbReference type="Google" id="ProtNLM"/>
    </source>
</evidence>
<feature type="transmembrane region" description="Helical" evidence="1">
    <location>
        <begin position="123"/>
        <end position="148"/>
    </location>
</feature>
<dbReference type="AlphaFoldDB" id="A0A1G7B4H7"/>
<feature type="transmembrane region" description="Helical" evidence="1">
    <location>
        <begin position="40"/>
        <end position="61"/>
    </location>
</feature>
<name>A0A1G7B4H7_NIADE</name>
<organism evidence="2 3">
    <name type="scientific">Niabella drilacis (strain DSM 25811 / CCM 8410 / CCUG 62505 / LMG 26954 / E90)</name>
    <dbReference type="NCBI Taxonomy" id="1285928"/>
    <lineage>
        <taxon>Bacteria</taxon>
        <taxon>Pseudomonadati</taxon>
        <taxon>Bacteroidota</taxon>
        <taxon>Chitinophagia</taxon>
        <taxon>Chitinophagales</taxon>
        <taxon>Chitinophagaceae</taxon>
        <taxon>Niabella</taxon>
    </lineage>
</organism>
<evidence type="ECO:0000256" key="1">
    <source>
        <dbReference type="SAM" id="Phobius"/>
    </source>
</evidence>
<keyword evidence="1" id="KW-0812">Transmembrane</keyword>
<proteinExistence type="predicted"/>
<keyword evidence="3" id="KW-1185">Reference proteome</keyword>
<dbReference type="Proteomes" id="UP000198757">
    <property type="component" value="Unassembled WGS sequence"/>
</dbReference>
<dbReference type="InterPro" id="IPR036927">
    <property type="entry name" value="Cyt_c_oxase-like_su1_sf"/>
</dbReference>
<evidence type="ECO:0000313" key="3">
    <source>
        <dbReference type="Proteomes" id="UP000198757"/>
    </source>
</evidence>
<keyword evidence="1" id="KW-0472">Membrane</keyword>
<reference evidence="3" key="1">
    <citation type="submission" date="2016-10" db="EMBL/GenBank/DDBJ databases">
        <authorList>
            <person name="Varghese N."/>
            <person name="Submissions S."/>
        </authorList>
    </citation>
    <scope>NUCLEOTIDE SEQUENCE [LARGE SCALE GENOMIC DNA]</scope>
    <source>
        <strain evidence="3">DSM 25811 / CCM 8410 / LMG 26954 / E90</strain>
    </source>
</reference>
<dbReference type="EMBL" id="FMZO01000027">
    <property type="protein sequence ID" value="SDE22038.1"/>
    <property type="molecule type" value="Genomic_DNA"/>
</dbReference>
<protein>
    <recommendedName>
        <fullName evidence="4">Cytochrome C and Quinol oxidase polypeptide I</fullName>
    </recommendedName>
</protein>